<evidence type="ECO:0000259" key="5">
    <source>
        <dbReference type="Pfam" id="PF06441"/>
    </source>
</evidence>
<dbReference type="GO" id="GO:0097176">
    <property type="term" value="P:epoxide metabolic process"/>
    <property type="evidence" value="ECO:0007669"/>
    <property type="project" value="TreeGrafter"/>
</dbReference>
<dbReference type="PRINTS" id="PR00412">
    <property type="entry name" value="EPOXHYDRLASE"/>
</dbReference>
<evidence type="ECO:0000256" key="4">
    <source>
        <dbReference type="PIRSR" id="PIRSR001112-1"/>
    </source>
</evidence>
<comment type="similarity">
    <text evidence="1">Belongs to the peptidase S33 family.</text>
</comment>
<evidence type="ECO:0000313" key="6">
    <source>
        <dbReference type="EMBL" id="MBB5896242.1"/>
    </source>
</evidence>
<feature type="domain" description="Epoxide hydrolase N-terminal" evidence="5">
    <location>
        <begin position="3"/>
        <end position="106"/>
    </location>
</feature>
<dbReference type="Proteomes" id="UP000585638">
    <property type="component" value="Unassembled WGS sequence"/>
</dbReference>
<dbReference type="Pfam" id="PF06441">
    <property type="entry name" value="EHN"/>
    <property type="match status" value="1"/>
</dbReference>
<feature type="active site" description="Proton acceptor" evidence="4">
    <location>
        <position position="357"/>
    </location>
</feature>
<dbReference type="PIRSF" id="PIRSF001112">
    <property type="entry name" value="Epoxide_hydrolase"/>
    <property type="match status" value="1"/>
</dbReference>
<feature type="active site" description="Nucleophile" evidence="4">
    <location>
        <position position="175"/>
    </location>
</feature>
<dbReference type="RefSeq" id="WP_184867928.1">
    <property type="nucleotide sequence ID" value="NZ_JACHIR010000001.1"/>
</dbReference>
<dbReference type="Gene3D" id="3.40.50.1820">
    <property type="entry name" value="alpha/beta hydrolase"/>
    <property type="match status" value="1"/>
</dbReference>
<keyword evidence="3 6" id="KW-0378">Hydrolase</keyword>
<dbReference type="SUPFAM" id="SSF53474">
    <property type="entry name" value="alpha/beta-Hydrolases"/>
    <property type="match status" value="1"/>
</dbReference>
<sequence>MLPFRIDVPQDELDELRARIAAARWPTELPGVGWQRGVPVGYLRELSEYWRTTFDWRAVERELNRWPQFTAVIGGATVHFLHVRSPEPDAVPLIMTHGWPSSVVEFLDVIGPLTDPRSHGGDPRTAFHLVIPSIPGFGFSGPTTQTGWNARRVAAAWAELMRRLGYERYGVHGGDAGSVVSLELARLAPEHVLGVHLTMLLTFPSGDPAELAELSDLDQERLARLARFDAELSGYMKLQSTRPQTLAYALTDSPIGQLAWIVEKFREWTDSATVPEDAVSRDRMLATVTVYWLTRTAGSSAHHYYEGAADLRGGGEPIDAPVGVAVFGADILPPIRRLAERDLPRIVHWSEFERGGHFPALEQPAALVGDVRAFFGTVK</sequence>
<keyword evidence="2" id="KW-0058">Aromatic hydrocarbons catabolism</keyword>
<protein>
    <submittedName>
        <fullName evidence="6">Microsomal epoxide hydrolase</fullName>
        <ecNumber evidence="6">3.3.2.9</ecNumber>
    </submittedName>
</protein>
<proteinExistence type="inferred from homology"/>
<organism evidence="6 7">
    <name type="scientific">Kutzneria kofuensis</name>
    <dbReference type="NCBI Taxonomy" id="103725"/>
    <lineage>
        <taxon>Bacteria</taxon>
        <taxon>Bacillati</taxon>
        <taxon>Actinomycetota</taxon>
        <taxon>Actinomycetes</taxon>
        <taxon>Pseudonocardiales</taxon>
        <taxon>Pseudonocardiaceae</taxon>
        <taxon>Kutzneria</taxon>
    </lineage>
</organism>
<dbReference type="InterPro" id="IPR029058">
    <property type="entry name" value="AB_hydrolase_fold"/>
</dbReference>
<reference evidence="6 7" key="1">
    <citation type="submission" date="2020-08" db="EMBL/GenBank/DDBJ databases">
        <title>Sequencing the genomes of 1000 actinobacteria strains.</title>
        <authorList>
            <person name="Klenk H.-P."/>
        </authorList>
    </citation>
    <scope>NUCLEOTIDE SEQUENCE [LARGE SCALE GENOMIC DNA]</scope>
    <source>
        <strain evidence="6 7">DSM 43851</strain>
    </source>
</reference>
<dbReference type="InterPro" id="IPR000639">
    <property type="entry name" value="Epox_hydrolase-like"/>
</dbReference>
<comment type="caution">
    <text evidence="6">The sequence shown here is derived from an EMBL/GenBank/DDBJ whole genome shotgun (WGS) entry which is preliminary data.</text>
</comment>
<dbReference type="EMBL" id="JACHIR010000001">
    <property type="protein sequence ID" value="MBB5896242.1"/>
    <property type="molecule type" value="Genomic_DNA"/>
</dbReference>
<evidence type="ECO:0000256" key="2">
    <source>
        <dbReference type="ARBA" id="ARBA00022797"/>
    </source>
</evidence>
<feature type="active site" description="Proton donor" evidence="4">
    <location>
        <position position="304"/>
    </location>
</feature>
<evidence type="ECO:0000256" key="3">
    <source>
        <dbReference type="ARBA" id="ARBA00022801"/>
    </source>
</evidence>
<evidence type="ECO:0000313" key="7">
    <source>
        <dbReference type="Proteomes" id="UP000585638"/>
    </source>
</evidence>
<name>A0A7W9NK22_9PSEU</name>
<dbReference type="EC" id="3.3.2.9" evidence="6"/>
<dbReference type="PANTHER" id="PTHR21661:SF35">
    <property type="entry name" value="EPOXIDE HYDROLASE"/>
    <property type="match status" value="1"/>
</dbReference>
<dbReference type="GO" id="GO:0033961">
    <property type="term" value="F:cis-stilbene-oxide hydrolase activity"/>
    <property type="evidence" value="ECO:0007669"/>
    <property type="project" value="UniProtKB-EC"/>
</dbReference>
<accession>A0A7W9NK22</accession>
<gene>
    <name evidence="6" type="ORF">BJ998_007438</name>
</gene>
<keyword evidence="7" id="KW-1185">Reference proteome</keyword>
<evidence type="ECO:0000256" key="1">
    <source>
        <dbReference type="ARBA" id="ARBA00010088"/>
    </source>
</evidence>
<dbReference type="AlphaFoldDB" id="A0A7W9NK22"/>
<dbReference type="PANTHER" id="PTHR21661">
    <property type="entry name" value="EPOXIDE HYDROLASE 1-RELATED"/>
    <property type="match status" value="1"/>
</dbReference>
<dbReference type="InterPro" id="IPR016292">
    <property type="entry name" value="Epoxide_hydrolase"/>
</dbReference>
<dbReference type="InterPro" id="IPR010497">
    <property type="entry name" value="Epoxide_hydro_N"/>
</dbReference>